<name>A0AAW1CBZ8_CROAD</name>
<dbReference type="GO" id="GO:0005874">
    <property type="term" value="C:microtubule"/>
    <property type="evidence" value="ECO:0007669"/>
    <property type="project" value="UniProtKB-KW"/>
</dbReference>
<dbReference type="PANTHER" id="PTHR22903:SF3">
    <property type="entry name" value="PLECKSTRIN HOMOLOGY DOMAIN-CONTAINING FAMILY H MEMBER 2"/>
    <property type="match status" value="1"/>
</dbReference>
<dbReference type="Gene3D" id="1.20.80.10">
    <property type="match status" value="1"/>
</dbReference>
<dbReference type="InterPro" id="IPR001849">
    <property type="entry name" value="PH_domain"/>
</dbReference>
<accession>A0AAW1CBZ8</accession>
<keyword evidence="8" id="KW-0505">Motor protein</keyword>
<dbReference type="Gene3D" id="3.10.20.90">
    <property type="entry name" value="Phosphatidylinositol 3-kinase Catalytic Subunit, Chain A, domain 1"/>
    <property type="match status" value="1"/>
</dbReference>
<dbReference type="FunFam" id="1.20.80.10:FF:000021">
    <property type="entry name" value="pleckstrin homology domain-containing family H member 2"/>
    <property type="match status" value="1"/>
</dbReference>
<keyword evidence="5" id="KW-0677">Repeat</keyword>
<feature type="region of interest" description="Disordered" evidence="11">
    <location>
        <begin position="421"/>
        <end position="506"/>
    </location>
</feature>
<dbReference type="Pfam" id="PF00169">
    <property type="entry name" value="PH"/>
    <property type="match status" value="1"/>
</dbReference>
<dbReference type="SMART" id="SM00295">
    <property type="entry name" value="B41"/>
    <property type="match status" value="1"/>
</dbReference>
<dbReference type="PROSITE" id="PS51016">
    <property type="entry name" value="MYTH4"/>
    <property type="match status" value="1"/>
</dbReference>
<feature type="domain" description="FERM" evidence="13">
    <location>
        <begin position="928"/>
        <end position="1258"/>
    </location>
</feature>
<evidence type="ECO:0000259" key="14">
    <source>
        <dbReference type="PROSITE" id="PS51016"/>
    </source>
</evidence>
<gene>
    <name evidence="15" type="ORF">NXF25_003249</name>
</gene>
<dbReference type="SMART" id="SM00233">
    <property type="entry name" value="PH"/>
    <property type="match status" value="2"/>
</dbReference>
<evidence type="ECO:0000256" key="3">
    <source>
        <dbReference type="ARBA" id="ARBA00022490"/>
    </source>
</evidence>
<dbReference type="GO" id="GO:0003779">
    <property type="term" value="F:actin binding"/>
    <property type="evidence" value="ECO:0007669"/>
    <property type="project" value="TreeGrafter"/>
</dbReference>
<organism evidence="15 16">
    <name type="scientific">Crotalus adamanteus</name>
    <name type="common">Eastern diamondback rattlesnake</name>
    <dbReference type="NCBI Taxonomy" id="8729"/>
    <lineage>
        <taxon>Eukaryota</taxon>
        <taxon>Metazoa</taxon>
        <taxon>Chordata</taxon>
        <taxon>Craniata</taxon>
        <taxon>Vertebrata</taxon>
        <taxon>Euteleostomi</taxon>
        <taxon>Lepidosauria</taxon>
        <taxon>Squamata</taxon>
        <taxon>Bifurcata</taxon>
        <taxon>Unidentata</taxon>
        <taxon>Episquamata</taxon>
        <taxon>Toxicofera</taxon>
        <taxon>Serpentes</taxon>
        <taxon>Colubroidea</taxon>
        <taxon>Viperidae</taxon>
        <taxon>Crotalinae</taxon>
        <taxon>Crotalus</taxon>
    </lineage>
</organism>
<dbReference type="CDD" id="cd14473">
    <property type="entry name" value="FERM_B-lobe"/>
    <property type="match status" value="1"/>
</dbReference>
<evidence type="ECO:0000259" key="13">
    <source>
        <dbReference type="PROSITE" id="PS50057"/>
    </source>
</evidence>
<comment type="caution">
    <text evidence="15">The sequence shown here is derived from an EMBL/GenBank/DDBJ whole genome shotgun (WGS) entry which is preliminary data.</text>
</comment>
<comment type="similarity">
    <text evidence="2">Belongs to the dynein light intermediate chain family.</text>
</comment>
<dbReference type="InterPro" id="IPR019748">
    <property type="entry name" value="FERM_central"/>
</dbReference>
<dbReference type="PROSITE" id="PS50057">
    <property type="entry name" value="FERM_3"/>
    <property type="match status" value="1"/>
</dbReference>
<evidence type="ECO:0000256" key="6">
    <source>
        <dbReference type="ARBA" id="ARBA00023017"/>
    </source>
</evidence>
<keyword evidence="4" id="KW-0493">Microtubule</keyword>
<dbReference type="Pfam" id="PF00784">
    <property type="entry name" value="MyTH4"/>
    <property type="match status" value="1"/>
</dbReference>
<dbReference type="CDD" id="cd13282">
    <property type="entry name" value="PH1_PLEKHH1_PLEKHH2"/>
    <property type="match status" value="1"/>
</dbReference>
<dbReference type="Gene3D" id="2.30.29.30">
    <property type="entry name" value="Pleckstrin-homology domain (PH domain)/Phosphotyrosine-binding domain (PTB)"/>
    <property type="match status" value="3"/>
</dbReference>
<protein>
    <submittedName>
        <fullName evidence="15">Pleckstrin domain-containing family H member 2</fullName>
    </submittedName>
</protein>
<dbReference type="PANTHER" id="PTHR22903">
    <property type="entry name" value="PLEKHH PROTEIN"/>
    <property type="match status" value="1"/>
</dbReference>
<dbReference type="FunFam" id="1.25.40.530:FF:000001">
    <property type="entry name" value="Pleckstrin homology domain-containing family H member 2"/>
    <property type="match status" value="1"/>
</dbReference>
<dbReference type="SUPFAM" id="SSF52540">
    <property type="entry name" value="P-loop containing nucleoside triphosphate hydrolases"/>
    <property type="match status" value="1"/>
</dbReference>
<dbReference type="EMBL" id="JAOTOJ010000001">
    <property type="protein sequence ID" value="KAK9412074.1"/>
    <property type="molecule type" value="Genomic_DNA"/>
</dbReference>
<dbReference type="InterPro" id="IPR000857">
    <property type="entry name" value="MyTH4_dom"/>
</dbReference>
<keyword evidence="7 10" id="KW-0175">Coiled coil</keyword>
<dbReference type="Pfam" id="PF21989">
    <property type="entry name" value="RA_2"/>
    <property type="match status" value="1"/>
</dbReference>
<dbReference type="GO" id="GO:0005737">
    <property type="term" value="C:cytoplasm"/>
    <property type="evidence" value="ECO:0007669"/>
    <property type="project" value="TreeGrafter"/>
</dbReference>
<keyword evidence="3" id="KW-0963">Cytoplasm</keyword>
<evidence type="ECO:0000256" key="9">
    <source>
        <dbReference type="ARBA" id="ARBA00023212"/>
    </source>
</evidence>
<evidence type="ECO:0000313" key="16">
    <source>
        <dbReference type="Proteomes" id="UP001474421"/>
    </source>
</evidence>
<dbReference type="GO" id="GO:0030835">
    <property type="term" value="P:negative regulation of actin filament depolymerization"/>
    <property type="evidence" value="ECO:0007669"/>
    <property type="project" value="TreeGrafter"/>
</dbReference>
<dbReference type="SUPFAM" id="SSF50729">
    <property type="entry name" value="PH domain-like"/>
    <property type="match status" value="2"/>
</dbReference>
<dbReference type="InterPro" id="IPR014352">
    <property type="entry name" value="FERM/acyl-CoA-bd_prot_sf"/>
</dbReference>
<feature type="domain" description="PH" evidence="12">
    <location>
        <begin position="510"/>
        <end position="604"/>
    </location>
</feature>
<dbReference type="Pfam" id="PF05783">
    <property type="entry name" value="DLIC"/>
    <property type="match status" value="1"/>
</dbReference>
<reference evidence="15 16" key="1">
    <citation type="journal article" date="2024" name="Proc. Natl. Acad. Sci. U.S.A.">
        <title>The genetic regulatory architecture and epigenomic basis for age-related changes in rattlesnake venom.</title>
        <authorList>
            <person name="Hogan M.P."/>
            <person name="Holding M.L."/>
            <person name="Nystrom G.S."/>
            <person name="Colston T.J."/>
            <person name="Bartlett D.A."/>
            <person name="Mason A.J."/>
            <person name="Ellsworth S.A."/>
            <person name="Rautsaw R.M."/>
            <person name="Lawrence K.C."/>
            <person name="Strickland J.L."/>
            <person name="He B."/>
            <person name="Fraser P."/>
            <person name="Margres M.J."/>
            <person name="Gilbert D.M."/>
            <person name="Gibbs H.L."/>
            <person name="Parkinson C.L."/>
            <person name="Rokyta D.R."/>
        </authorList>
    </citation>
    <scope>NUCLEOTIDE SEQUENCE [LARGE SCALE GENOMIC DNA]</scope>
    <source>
        <strain evidence="15">DRR0105</strain>
    </source>
</reference>
<evidence type="ECO:0000259" key="12">
    <source>
        <dbReference type="PROSITE" id="PS50003"/>
    </source>
</evidence>
<dbReference type="Pfam" id="PF00373">
    <property type="entry name" value="FERM_M"/>
    <property type="match status" value="1"/>
</dbReference>
<evidence type="ECO:0000256" key="10">
    <source>
        <dbReference type="SAM" id="Coils"/>
    </source>
</evidence>
<evidence type="ECO:0000256" key="1">
    <source>
        <dbReference type="ARBA" id="ARBA00004245"/>
    </source>
</evidence>
<dbReference type="GO" id="GO:0030286">
    <property type="term" value="C:dynein complex"/>
    <property type="evidence" value="ECO:0007669"/>
    <property type="project" value="UniProtKB-KW"/>
</dbReference>
<dbReference type="InterPro" id="IPR035963">
    <property type="entry name" value="FERM_2"/>
</dbReference>
<evidence type="ECO:0000256" key="4">
    <source>
        <dbReference type="ARBA" id="ARBA00022701"/>
    </source>
</evidence>
<dbReference type="InterPro" id="IPR022780">
    <property type="entry name" value="Dynein_light_int_chain"/>
</dbReference>
<dbReference type="CDD" id="cd13206">
    <property type="entry name" value="FERM_C-lobe_PLEKHH1_PLEKHH2"/>
    <property type="match status" value="1"/>
</dbReference>
<dbReference type="InterPro" id="IPR000299">
    <property type="entry name" value="FERM_domain"/>
</dbReference>
<evidence type="ECO:0000256" key="2">
    <source>
        <dbReference type="ARBA" id="ARBA00006831"/>
    </source>
</evidence>
<proteinExistence type="inferred from homology"/>
<evidence type="ECO:0000256" key="5">
    <source>
        <dbReference type="ARBA" id="ARBA00022737"/>
    </source>
</evidence>
<dbReference type="Gene3D" id="1.25.40.530">
    <property type="entry name" value="MyTH4 domain"/>
    <property type="match status" value="1"/>
</dbReference>
<dbReference type="SUPFAM" id="SSF47031">
    <property type="entry name" value="Second domain of FERM"/>
    <property type="match status" value="1"/>
</dbReference>
<sequence length="1635" mass="186450">MRSWGEGRGPVTKVIEEPETSRRRRSLNMADFLEPERIINWKERCMVMESQLMKFRLQASKIRELLAEKMQQLEKQVTDADRQAEKAFQQVQIMEEKLKAANVQTSESETRLYKRCQDLEILVQEKDDAILNLEQQLVEQKEIRIQEAKIIEEKAAKIKEWVTIKLHELETENQNLRTINQNQTEEIKLLQTKLQELQGKKSVSSSQKPGEGQRLSSLTFGCFLNRARSPQQVPKPENASSSASKQVDLNENHKSLENEIQETALAGQIHGNNRNKLFGKNRNAISMIRPFKPQETDIDQIDGDDTEVFEKMEISCNEESFTYDCCEMKDIETLDLSESGKMINSKPPTPPLHRFPSWENRIYAVAKSGLCFSEVFNMDSFNKNSSSSSSYSPSGLYTSLIYKNMTTPVYTTLKGKATQISNNPFLDDSSGSEEDGSQSSSRTSESDSRNRSGPGSPRAMKRGVSLSSMTSEGDYAIPPDAYSTDTDYSEPEQKLPKTCSSSSDNGKNELLEKSGYLLKMSGKVKTWKRRWFVLKGGELLYYKSPSDVIRKPQGQIELSASSHIVRGDGKQTVQLTTEKRTYYMTADSPNILEEWIKVLQNVLKVQAASPLFIQPDVKPAVKGLLTKVKHGYSKTVWCMLVGKTLYYFRSHEDKFPLGQIKLLEAKVEEVDRSCDSDEDYEASGRSLLSTHFTIVIHPKEQAPTYLLIGSKHEKDTWLYYLTVAAGSTNINVGTEFEQLVCKLLNIEGEPTSQIWRHPTLCHSKDGITSPLTTLPSEALQTEAIKLFKTCQLFINAAVDSPAIDYHVSLAQSALQVCLTHPELQNEICCQLIKQTRRRQPPNQIGPVQAWQLLALCVGLFLPQHPFLWFIKLHLKKNADSRTEFGKYAIYCQRCVERTQQNGDREARPSRMEILSTLLRNPYHHSLPFSIPVHFMNGIYQVVGFDASTTVEEFLNTLNQDTGMRKPKQSGFALFTDDPSGKDIEHCLQGNIKICDIISRWEQASKEQHPGKCEGTRTVRLTYKNRLYFSVQIRGETEREKLLLMYQTNDQIINGFFPVNKDLALELAALLAQVEIGDFERPFSTPASQVTSLSKSNQSLKQVIEKFYPKRYRDNCSEEQLRQLYQRLSTKWMALRGHTAIDCVRIYLAVVRKWPLFGAKLFAAKLLTVSTPESTLIWLAVSENGINILEYDSMRLILTYLYKNLVTFGGYQEDFMLVVNNMSTEEKHTEKLLFTFAKPKILEITLLIASYINNFHQQKKIHINAFGREDRQDYVGYAENGEEMPGASDTIWDIAKAEVEKRENSEDDRDTLECCERSLFFLGNKNGGKTSIILRCLDRDEIPKPTLALEYTFGRRAKGHNTPKDIAHFWELGGGTSLLDLIPIPIMTVNIRTFAIILVLDLSKPNELWPTMENLLQVTRKHVDRIISKLVQNNSKIATEIKRKMWNNVPKDHPDRELIDPFPIPLVIIGSKYDLFHEFDSEMKKIIYKTLRFVAHFYGASLAFTSKSEALWLKTRALINHLAFGFDRSKSMSVDPSKPLFIPAGMDSLSQIGPPPAGDSDIGKLNAQTPLDLWKKVFAKIFPPKKVGIFKEARDPAQDPQYAEYEVDAMRSQKNEELEQYKRNAAKTWKEIEFDS</sequence>
<dbReference type="InterPro" id="IPR011993">
    <property type="entry name" value="PH-like_dom_sf"/>
</dbReference>
<evidence type="ECO:0000256" key="8">
    <source>
        <dbReference type="ARBA" id="ARBA00023175"/>
    </source>
</evidence>
<dbReference type="FunFam" id="3.10.20.90:FF:000125">
    <property type="entry name" value="pleckstrin homology domain-containing family H member 2"/>
    <property type="match status" value="1"/>
</dbReference>
<evidence type="ECO:0000256" key="7">
    <source>
        <dbReference type="ARBA" id="ARBA00023054"/>
    </source>
</evidence>
<dbReference type="InterPro" id="IPR019749">
    <property type="entry name" value="Band_41_domain"/>
</dbReference>
<feature type="domain" description="MyTH4" evidence="14">
    <location>
        <begin position="762"/>
        <end position="917"/>
    </location>
</feature>
<dbReference type="InterPro" id="IPR027417">
    <property type="entry name" value="P-loop_NTPase"/>
</dbReference>
<keyword evidence="16" id="KW-1185">Reference proteome</keyword>
<dbReference type="CDD" id="cd17179">
    <property type="entry name" value="FERM_F1_PLEKHH2"/>
    <property type="match status" value="1"/>
</dbReference>
<dbReference type="SMART" id="SM00139">
    <property type="entry name" value="MyTH4"/>
    <property type="match status" value="1"/>
</dbReference>
<dbReference type="FunFam" id="2.30.29.30:FF:000335">
    <property type="entry name" value="Pleckstrin homology domain-containing family H member 2"/>
    <property type="match status" value="1"/>
</dbReference>
<feature type="domain" description="PH" evidence="12">
    <location>
        <begin position="618"/>
        <end position="726"/>
    </location>
</feature>
<evidence type="ECO:0000256" key="11">
    <source>
        <dbReference type="SAM" id="MobiDB-lite"/>
    </source>
</evidence>
<dbReference type="PROSITE" id="PS50003">
    <property type="entry name" value="PH_DOMAIN"/>
    <property type="match status" value="2"/>
</dbReference>
<dbReference type="Proteomes" id="UP001474421">
    <property type="component" value="Unassembled WGS sequence"/>
</dbReference>
<feature type="coiled-coil region" evidence="10">
    <location>
        <begin position="56"/>
        <end position="200"/>
    </location>
</feature>
<comment type="subcellular location">
    <subcellularLocation>
        <location evidence="1">Cytoplasm</location>
        <location evidence="1">Cytoskeleton</location>
    </subcellularLocation>
</comment>
<keyword evidence="9" id="KW-0206">Cytoskeleton</keyword>
<dbReference type="InterPro" id="IPR038185">
    <property type="entry name" value="MyTH4_dom_sf"/>
</dbReference>
<keyword evidence="6" id="KW-0243">Dynein</keyword>
<evidence type="ECO:0000313" key="15">
    <source>
        <dbReference type="EMBL" id="KAK9412074.1"/>
    </source>
</evidence>